<reference evidence="1 2" key="1">
    <citation type="journal article" date="2012" name="Genet. Mol. Biol.">
        <title>Analysis of 16S rRNA and mxaF genes revealing insights into Methylobacterium niche-specific plant association.</title>
        <authorList>
            <person name="Dourado M.N."/>
            <person name="Andreote F.D."/>
            <person name="Dini-Andreote F."/>
            <person name="Conti R."/>
            <person name="Araujo J.M."/>
            <person name="Araujo W.L."/>
        </authorList>
    </citation>
    <scope>NUCLEOTIDE SEQUENCE [LARGE SCALE GENOMIC DNA]</scope>
    <source>
        <strain evidence="1 2">TC3-10</strain>
    </source>
</reference>
<name>A0ABU7TMH5_9HYPH</name>
<gene>
    <name evidence="1" type="ORF">MOTC310_08755</name>
</gene>
<evidence type="ECO:0000313" key="2">
    <source>
        <dbReference type="Proteomes" id="UP001355206"/>
    </source>
</evidence>
<comment type="caution">
    <text evidence="1">The sequence shown here is derived from an EMBL/GenBank/DDBJ whole genome shotgun (WGS) entry which is preliminary data.</text>
</comment>
<dbReference type="RefSeq" id="WP_091784752.1">
    <property type="nucleotide sequence ID" value="NZ_MLCA01000002.1"/>
</dbReference>
<evidence type="ECO:0008006" key="3">
    <source>
        <dbReference type="Google" id="ProtNLM"/>
    </source>
</evidence>
<dbReference type="Proteomes" id="UP001355206">
    <property type="component" value="Unassembled WGS sequence"/>
</dbReference>
<accession>A0ABU7TMH5</accession>
<evidence type="ECO:0000313" key="1">
    <source>
        <dbReference type="EMBL" id="MEE7490562.1"/>
    </source>
</evidence>
<dbReference type="EMBL" id="MLCA01000002">
    <property type="protein sequence ID" value="MEE7490562.1"/>
    <property type="molecule type" value="Genomic_DNA"/>
</dbReference>
<protein>
    <recommendedName>
        <fullName evidence="3">DUF3467 domain-containing protein</fullName>
    </recommendedName>
</protein>
<organism evidence="1 2">
    <name type="scientific">Methylobacterium oryzae</name>
    <dbReference type="NCBI Taxonomy" id="334852"/>
    <lineage>
        <taxon>Bacteria</taxon>
        <taxon>Pseudomonadati</taxon>
        <taxon>Pseudomonadota</taxon>
        <taxon>Alphaproteobacteria</taxon>
        <taxon>Hyphomicrobiales</taxon>
        <taxon>Methylobacteriaceae</taxon>
        <taxon>Methylobacterium</taxon>
    </lineage>
</organism>
<sequence length="120" mass="13299">MERTVNLNLDDSLPIDTFDVDVATGFAEVGGEYVRIVHVMAAREYTIPLSYETTAEDALRLAAAVIEWDSGMMEQADSPFHAKGPKVSARQTIRSFLPRMKACEFRELFADTYSYAGALG</sequence>
<proteinExistence type="predicted"/>
<keyword evidence="2" id="KW-1185">Reference proteome</keyword>